<feature type="compositionally biased region" description="Low complexity" evidence="6">
    <location>
        <begin position="268"/>
        <end position="280"/>
    </location>
</feature>
<accession>A0ABQ6JB69</accession>
<dbReference type="Pfam" id="PF08245">
    <property type="entry name" value="Mur_ligase_M"/>
    <property type="match status" value="1"/>
</dbReference>
<proteinExistence type="predicted"/>
<evidence type="ECO:0000256" key="1">
    <source>
        <dbReference type="ARBA" id="ARBA00022598"/>
    </source>
</evidence>
<keyword evidence="3" id="KW-0547">Nucleotide-binding</keyword>
<keyword evidence="1" id="KW-0436">Ligase</keyword>
<keyword evidence="4" id="KW-0067">ATP-binding</keyword>
<dbReference type="InterPro" id="IPR013221">
    <property type="entry name" value="Mur_ligase_cen"/>
</dbReference>
<protein>
    <recommendedName>
        <fullName evidence="11">Mur ligase central domain-containing protein</fullName>
    </recommendedName>
</protein>
<feature type="compositionally biased region" description="Low complexity" evidence="6">
    <location>
        <begin position="306"/>
        <end position="328"/>
    </location>
</feature>
<dbReference type="InterPro" id="IPR000713">
    <property type="entry name" value="Mur_ligase_N"/>
</dbReference>
<sequence length="328" mass="34205">MIPMTLAQVAAATGARLHGDPALVVHGPVVTDARTAGPGGLYVARVGEHADGHDFVPQALERGAVAALVSRPVDGVAHLVVDDVQVAFDALARHVVSALPEATVVGITGSSGKTSTKDLLAHVLAGAGPTVATDRSYNGEVGVPLTVTRAEPSTRFLVVEMGARGTGHIAHLTTIARPDVAVVLNVGQAHLGEFGSVDAIAVAKSEPGAGARRRRPRRAQRRRPPGARDGRRRRRAGRAGRPLDRRAGACRRRPARRRRLGLVHAGDARGVGAGDAAAARRAPRRERAVGRGRRAARRAAGRAGRRACWAPPRRPAPTACRSRSGPTA</sequence>
<keyword evidence="5" id="KW-0131">Cell cycle</keyword>
<dbReference type="InterPro" id="IPR051046">
    <property type="entry name" value="MurCDEF_CellWall_CoF430Synth"/>
</dbReference>
<dbReference type="PANTHER" id="PTHR43024">
    <property type="entry name" value="UDP-N-ACETYLMURAMOYL-TRIPEPTIDE--D-ALANYL-D-ALANINE LIGASE"/>
    <property type="match status" value="1"/>
</dbReference>
<evidence type="ECO:0000256" key="4">
    <source>
        <dbReference type="ARBA" id="ARBA00022840"/>
    </source>
</evidence>
<evidence type="ECO:0000256" key="3">
    <source>
        <dbReference type="ARBA" id="ARBA00022741"/>
    </source>
</evidence>
<evidence type="ECO:0000256" key="6">
    <source>
        <dbReference type="SAM" id="MobiDB-lite"/>
    </source>
</evidence>
<dbReference type="InterPro" id="IPR035911">
    <property type="entry name" value="MurE/MurF_N"/>
</dbReference>
<keyword evidence="10" id="KW-1185">Reference proteome</keyword>
<evidence type="ECO:0000259" key="8">
    <source>
        <dbReference type="Pfam" id="PF08245"/>
    </source>
</evidence>
<evidence type="ECO:0000259" key="7">
    <source>
        <dbReference type="Pfam" id="PF01225"/>
    </source>
</evidence>
<dbReference type="Gene3D" id="3.40.1390.10">
    <property type="entry name" value="MurE/MurF, N-terminal domain"/>
    <property type="match status" value="1"/>
</dbReference>
<feature type="domain" description="Mur ligase N-terminal catalytic" evidence="7">
    <location>
        <begin position="30"/>
        <end position="73"/>
    </location>
</feature>
<dbReference type="Pfam" id="PF01225">
    <property type="entry name" value="Mur_ligase"/>
    <property type="match status" value="1"/>
</dbReference>
<dbReference type="SUPFAM" id="SSF53623">
    <property type="entry name" value="MurD-like peptide ligases, catalytic domain"/>
    <property type="match status" value="1"/>
</dbReference>
<dbReference type="InterPro" id="IPR036565">
    <property type="entry name" value="Mur-like_cat_sf"/>
</dbReference>
<gene>
    <name evidence="9" type="ORF">GCM10025868_06750</name>
</gene>
<dbReference type="SUPFAM" id="SSF63418">
    <property type="entry name" value="MurE/MurF N-terminal domain"/>
    <property type="match status" value="1"/>
</dbReference>
<dbReference type="PANTHER" id="PTHR43024:SF1">
    <property type="entry name" value="UDP-N-ACETYLMURAMOYL-TRIPEPTIDE--D-ALANYL-D-ALANINE LIGASE"/>
    <property type="match status" value="1"/>
</dbReference>
<feature type="compositionally biased region" description="Basic residues" evidence="6">
    <location>
        <begin position="290"/>
        <end position="305"/>
    </location>
</feature>
<dbReference type="Gene3D" id="3.40.1190.10">
    <property type="entry name" value="Mur-like, catalytic domain"/>
    <property type="match status" value="1"/>
</dbReference>
<keyword evidence="2" id="KW-0132">Cell division</keyword>
<evidence type="ECO:0008006" key="11">
    <source>
        <dbReference type="Google" id="ProtNLM"/>
    </source>
</evidence>
<comment type="caution">
    <text evidence="9">The sequence shown here is derived from an EMBL/GenBank/DDBJ whole genome shotgun (WGS) entry which is preliminary data.</text>
</comment>
<evidence type="ECO:0000313" key="9">
    <source>
        <dbReference type="EMBL" id="GMA85425.1"/>
    </source>
</evidence>
<feature type="compositionally biased region" description="Basic residues" evidence="6">
    <location>
        <begin position="248"/>
        <end position="261"/>
    </location>
</feature>
<evidence type="ECO:0000313" key="10">
    <source>
        <dbReference type="Proteomes" id="UP001157017"/>
    </source>
</evidence>
<feature type="region of interest" description="Disordered" evidence="6">
    <location>
        <begin position="205"/>
        <end position="328"/>
    </location>
</feature>
<feature type="domain" description="Mur ligase central" evidence="8">
    <location>
        <begin position="107"/>
        <end position="206"/>
    </location>
</feature>
<dbReference type="EMBL" id="BSUZ01000001">
    <property type="protein sequence ID" value="GMA85425.1"/>
    <property type="molecule type" value="Genomic_DNA"/>
</dbReference>
<dbReference type="Proteomes" id="UP001157017">
    <property type="component" value="Unassembled WGS sequence"/>
</dbReference>
<reference evidence="10" key="1">
    <citation type="journal article" date="2019" name="Int. J. Syst. Evol. Microbiol.">
        <title>The Global Catalogue of Microorganisms (GCM) 10K type strain sequencing project: providing services to taxonomists for standard genome sequencing and annotation.</title>
        <authorList>
            <consortium name="The Broad Institute Genomics Platform"/>
            <consortium name="The Broad Institute Genome Sequencing Center for Infectious Disease"/>
            <person name="Wu L."/>
            <person name="Ma J."/>
        </authorList>
    </citation>
    <scope>NUCLEOTIDE SEQUENCE [LARGE SCALE GENOMIC DNA]</scope>
    <source>
        <strain evidence="10">NBRC 108730</strain>
    </source>
</reference>
<evidence type="ECO:0000256" key="5">
    <source>
        <dbReference type="ARBA" id="ARBA00023306"/>
    </source>
</evidence>
<name>A0ABQ6JB69_9ACTN</name>
<organism evidence="9 10">
    <name type="scientific">Angustibacter aerolatus</name>
    <dbReference type="NCBI Taxonomy" id="1162965"/>
    <lineage>
        <taxon>Bacteria</taxon>
        <taxon>Bacillati</taxon>
        <taxon>Actinomycetota</taxon>
        <taxon>Actinomycetes</taxon>
        <taxon>Kineosporiales</taxon>
        <taxon>Kineosporiaceae</taxon>
    </lineage>
</organism>
<feature type="compositionally biased region" description="Basic residues" evidence="6">
    <location>
        <begin position="211"/>
        <end position="238"/>
    </location>
</feature>
<evidence type="ECO:0000256" key="2">
    <source>
        <dbReference type="ARBA" id="ARBA00022618"/>
    </source>
</evidence>